<proteinExistence type="predicted"/>
<reference evidence="1" key="1">
    <citation type="submission" date="2014-09" db="EMBL/GenBank/DDBJ databases">
        <authorList>
            <person name="Magalhaes I.L.F."/>
            <person name="Oliveira U."/>
            <person name="Santos F.R."/>
            <person name="Vidigal T.H.D.A."/>
            <person name="Brescovit A.D."/>
            <person name="Santos A.J."/>
        </authorList>
    </citation>
    <scope>NUCLEOTIDE SEQUENCE</scope>
    <source>
        <tissue evidence="1">Shoot tissue taken approximately 20 cm above the soil surface</tissue>
    </source>
</reference>
<sequence>MHHEEIALGMCSVDCSLVCAGIGDAPAQHDRRRRNQAVAGCDGNCATD</sequence>
<reference evidence="1" key="2">
    <citation type="journal article" date="2015" name="Data Brief">
        <title>Shoot transcriptome of the giant reed, Arundo donax.</title>
        <authorList>
            <person name="Barrero R.A."/>
            <person name="Guerrero F.D."/>
            <person name="Moolhuijzen P."/>
            <person name="Goolsby J.A."/>
            <person name="Tidwell J."/>
            <person name="Bellgard S.E."/>
            <person name="Bellgard M.I."/>
        </authorList>
    </citation>
    <scope>NUCLEOTIDE SEQUENCE</scope>
    <source>
        <tissue evidence="1">Shoot tissue taken approximately 20 cm above the soil surface</tissue>
    </source>
</reference>
<evidence type="ECO:0000313" key="1">
    <source>
        <dbReference type="EMBL" id="JAD46274.1"/>
    </source>
</evidence>
<dbReference type="EMBL" id="GBRH01251621">
    <property type="protein sequence ID" value="JAD46274.1"/>
    <property type="molecule type" value="Transcribed_RNA"/>
</dbReference>
<dbReference type="AlphaFoldDB" id="A0A0A9A3M2"/>
<accession>A0A0A9A3M2</accession>
<name>A0A0A9A3M2_ARUDO</name>
<organism evidence="1">
    <name type="scientific">Arundo donax</name>
    <name type="common">Giant reed</name>
    <name type="synonym">Donax arundinaceus</name>
    <dbReference type="NCBI Taxonomy" id="35708"/>
    <lineage>
        <taxon>Eukaryota</taxon>
        <taxon>Viridiplantae</taxon>
        <taxon>Streptophyta</taxon>
        <taxon>Embryophyta</taxon>
        <taxon>Tracheophyta</taxon>
        <taxon>Spermatophyta</taxon>
        <taxon>Magnoliopsida</taxon>
        <taxon>Liliopsida</taxon>
        <taxon>Poales</taxon>
        <taxon>Poaceae</taxon>
        <taxon>PACMAD clade</taxon>
        <taxon>Arundinoideae</taxon>
        <taxon>Arundineae</taxon>
        <taxon>Arundo</taxon>
    </lineage>
</organism>
<protein>
    <submittedName>
        <fullName evidence="1">Uncharacterized protein</fullName>
    </submittedName>
</protein>